<accession>A0ABT8JSR3</accession>
<dbReference type="EMBL" id="JAROCC010000009">
    <property type="protein sequence ID" value="MDN4608210.1"/>
    <property type="molecule type" value="Genomic_DNA"/>
</dbReference>
<evidence type="ECO:0000313" key="2">
    <source>
        <dbReference type="Proteomes" id="UP001175097"/>
    </source>
</evidence>
<evidence type="ECO:0000313" key="1">
    <source>
        <dbReference type="EMBL" id="MDN4608210.1"/>
    </source>
</evidence>
<dbReference type="Proteomes" id="UP001175097">
    <property type="component" value="Unassembled WGS sequence"/>
</dbReference>
<reference evidence="1" key="1">
    <citation type="submission" date="2023-03" db="EMBL/GenBank/DDBJ databases">
        <title>MT1 and MT2 Draft Genomes of Novel Species.</title>
        <authorList>
            <person name="Venkateswaran K."/>
        </authorList>
    </citation>
    <scope>NUCLEOTIDE SEQUENCE</scope>
    <source>
        <strain evidence="1">F6_3S_P_2</strain>
    </source>
</reference>
<organism evidence="1 2">
    <name type="scientific">Sporosarcina highlanderae</name>
    <dbReference type="NCBI Taxonomy" id="3035916"/>
    <lineage>
        <taxon>Bacteria</taxon>
        <taxon>Bacillati</taxon>
        <taxon>Bacillota</taxon>
        <taxon>Bacilli</taxon>
        <taxon>Bacillales</taxon>
        <taxon>Caryophanaceae</taxon>
        <taxon>Sporosarcina</taxon>
    </lineage>
</organism>
<keyword evidence="2" id="KW-1185">Reference proteome</keyword>
<protein>
    <submittedName>
        <fullName evidence="1">Uncharacterized protein</fullName>
    </submittedName>
</protein>
<sequence>MTGEKRVVTAVIRKNTNLMHIDRYNPNSSVMFQAQKEIERIGNRVDKVIIETSNSTYIIKWDE</sequence>
<name>A0ABT8JSR3_9BACL</name>
<comment type="caution">
    <text evidence="1">The sequence shown here is derived from an EMBL/GenBank/DDBJ whole genome shotgun (WGS) entry which is preliminary data.</text>
</comment>
<dbReference type="RefSeq" id="WP_301244142.1">
    <property type="nucleotide sequence ID" value="NZ_JAROCC010000009.1"/>
</dbReference>
<gene>
    <name evidence="1" type="ORF">P5G49_12105</name>
</gene>
<proteinExistence type="predicted"/>